<dbReference type="Proteomes" id="UP000027982">
    <property type="component" value="Chromosome"/>
</dbReference>
<dbReference type="InterPro" id="IPR011006">
    <property type="entry name" value="CheY-like_superfamily"/>
</dbReference>
<dbReference type="PROSITE" id="PS50110">
    <property type="entry name" value="RESPONSE_REGULATORY"/>
    <property type="match status" value="1"/>
</dbReference>
<dbReference type="HOGENOM" id="CLU_000445_69_8_0"/>
<keyword evidence="1 2" id="KW-0597">Phosphoprotein</keyword>
<protein>
    <submittedName>
        <fullName evidence="4">Two component sigma54 specific Fis family transcriptional regulator</fullName>
    </submittedName>
</protein>
<dbReference type="Gene3D" id="3.40.50.2300">
    <property type="match status" value="1"/>
</dbReference>
<evidence type="ECO:0000256" key="2">
    <source>
        <dbReference type="PROSITE-ProRule" id="PRU00169"/>
    </source>
</evidence>
<dbReference type="PANTHER" id="PTHR44591">
    <property type="entry name" value="STRESS RESPONSE REGULATOR PROTEIN 1"/>
    <property type="match status" value="1"/>
</dbReference>
<reference evidence="4 5" key="1">
    <citation type="journal article" date="2014" name="PLoS ONE">
        <title>The first complete genome sequence of the class fimbriimonadia in the phylum armatimonadetes.</title>
        <authorList>
            <person name="Hu Z.Y."/>
            <person name="Wang Y.Z."/>
            <person name="Im W.T."/>
            <person name="Wang S.Y."/>
            <person name="Zhao G.P."/>
            <person name="Zheng H.J."/>
            <person name="Quan Z.X."/>
        </authorList>
    </citation>
    <scope>NUCLEOTIDE SEQUENCE [LARGE SCALE GENOMIC DNA]</scope>
    <source>
        <strain evidence="4">Gsoil 348</strain>
    </source>
</reference>
<sequence>MSRVLVIDDEESVLRAVKRRLERGGYAVETAGSAADGVGMIHDAEPAFDVIVTDMSMDTADSGLQVLHAATARDMFSEVIVMTAYGNVANAVECMRRGAFDYIEKNSPDVDVYEVIAEKVDSALMRRRRDIRTVDLWEALKGQANP</sequence>
<organism evidence="4 5">
    <name type="scientific">Fimbriimonas ginsengisoli Gsoil 348</name>
    <dbReference type="NCBI Taxonomy" id="661478"/>
    <lineage>
        <taxon>Bacteria</taxon>
        <taxon>Bacillati</taxon>
        <taxon>Armatimonadota</taxon>
        <taxon>Fimbriimonadia</taxon>
        <taxon>Fimbriimonadales</taxon>
        <taxon>Fimbriimonadaceae</taxon>
        <taxon>Fimbriimonas</taxon>
    </lineage>
</organism>
<dbReference type="STRING" id="661478.OP10G_1745"/>
<dbReference type="RefSeq" id="WP_025226294.1">
    <property type="nucleotide sequence ID" value="NZ_CP007139.1"/>
</dbReference>
<accession>A0A068NNJ1</accession>
<gene>
    <name evidence="4" type="ORF">OP10G_1745</name>
</gene>
<dbReference type="PANTHER" id="PTHR44591:SF3">
    <property type="entry name" value="RESPONSE REGULATORY DOMAIN-CONTAINING PROTEIN"/>
    <property type="match status" value="1"/>
</dbReference>
<dbReference type="InterPro" id="IPR050595">
    <property type="entry name" value="Bact_response_regulator"/>
</dbReference>
<dbReference type="AlphaFoldDB" id="A0A068NNJ1"/>
<dbReference type="GO" id="GO:0000160">
    <property type="term" value="P:phosphorelay signal transduction system"/>
    <property type="evidence" value="ECO:0007669"/>
    <property type="project" value="InterPro"/>
</dbReference>
<keyword evidence="5" id="KW-1185">Reference proteome</keyword>
<evidence type="ECO:0000313" key="5">
    <source>
        <dbReference type="Proteomes" id="UP000027982"/>
    </source>
</evidence>
<dbReference type="eggNOG" id="COG2204">
    <property type="taxonomic scope" value="Bacteria"/>
</dbReference>
<feature type="domain" description="Response regulatory" evidence="3">
    <location>
        <begin position="3"/>
        <end position="120"/>
    </location>
</feature>
<name>A0A068NNJ1_FIMGI</name>
<dbReference type="EMBL" id="CP007139">
    <property type="protein sequence ID" value="AIE85113.1"/>
    <property type="molecule type" value="Genomic_DNA"/>
</dbReference>
<dbReference type="OrthoDB" id="9800029at2"/>
<dbReference type="InterPro" id="IPR001789">
    <property type="entry name" value="Sig_transdc_resp-reg_receiver"/>
</dbReference>
<dbReference type="CDD" id="cd00156">
    <property type="entry name" value="REC"/>
    <property type="match status" value="1"/>
</dbReference>
<dbReference type="Pfam" id="PF00072">
    <property type="entry name" value="Response_reg"/>
    <property type="match status" value="1"/>
</dbReference>
<proteinExistence type="predicted"/>
<dbReference type="SUPFAM" id="SSF52172">
    <property type="entry name" value="CheY-like"/>
    <property type="match status" value="1"/>
</dbReference>
<evidence type="ECO:0000259" key="3">
    <source>
        <dbReference type="PROSITE" id="PS50110"/>
    </source>
</evidence>
<dbReference type="KEGG" id="fgi:OP10G_1745"/>
<dbReference type="SMART" id="SM00448">
    <property type="entry name" value="REC"/>
    <property type="match status" value="1"/>
</dbReference>
<feature type="modified residue" description="4-aspartylphosphate" evidence="2">
    <location>
        <position position="54"/>
    </location>
</feature>
<evidence type="ECO:0000256" key="1">
    <source>
        <dbReference type="ARBA" id="ARBA00022553"/>
    </source>
</evidence>
<evidence type="ECO:0000313" key="4">
    <source>
        <dbReference type="EMBL" id="AIE85113.1"/>
    </source>
</evidence>